<evidence type="ECO:0000256" key="2">
    <source>
        <dbReference type="ARBA" id="ARBA00004613"/>
    </source>
</evidence>
<dbReference type="Gene3D" id="3.80.10.10">
    <property type="entry name" value="Ribonuclease Inhibitor"/>
    <property type="match status" value="1"/>
</dbReference>
<dbReference type="Ensembl" id="ENSPTXT00000023052.1">
    <property type="protein sequence ID" value="ENSPTXP00000022370.1"/>
    <property type="gene ID" value="ENSPTXG00000015473.1"/>
</dbReference>
<dbReference type="Proteomes" id="UP000472273">
    <property type="component" value="Unplaced"/>
</dbReference>
<keyword evidence="7" id="KW-0677">Repeat</keyword>
<keyword evidence="6 12" id="KW-0732">Signal</keyword>
<keyword evidence="9" id="KW-0325">Glycoprotein</keyword>
<evidence type="ECO:0000256" key="11">
    <source>
        <dbReference type="ARBA" id="ARBA00040825"/>
    </source>
</evidence>
<proteinExistence type="predicted"/>
<dbReference type="AlphaFoldDB" id="A0A670ZHY6"/>
<organism evidence="14 15">
    <name type="scientific">Pseudonaja textilis</name>
    <name type="common">Eastern brown snake</name>
    <dbReference type="NCBI Taxonomy" id="8673"/>
    <lineage>
        <taxon>Eukaryota</taxon>
        <taxon>Metazoa</taxon>
        <taxon>Chordata</taxon>
        <taxon>Craniata</taxon>
        <taxon>Vertebrata</taxon>
        <taxon>Euteleostomi</taxon>
        <taxon>Lepidosauria</taxon>
        <taxon>Squamata</taxon>
        <taxon>Bifurcata</taxon>
        <taxon>Unidentata</taxon>
        <taxon>Episquamata</taxon>
        <taxon>Toxicofera</taxon>
        <taxon>Serpentes</taxon>
        <taxon>Colubroidea</taxon>
        <taxon>Elapidae</taxon>
        <taxon>Hydrophiinae</taxon>
        <taxon>Pseudonaja</taxon>
    </lineage>
</organism>
<dbReference type="PANTHER" id="PTHR24367:SF17">
    <property type="entry name" value="LEUCINE-RICH GLIOMA-INACTIVATED PROTEIN 1"/>
    <property type="match status" value="1"/>
</dbReference>
<evidence type="ECO:0000256" key="9">
    <source>
        <dbReference type="ARBA" id="ARBA00023180"/>
    </source>
</evidence>
<dbReference type="InterPro" id="IPR051295">
    <property type="entry name" value="LGI_related"/>
</dbReference>
<dbReference type="SUPFAM" id="SSF52058">
    <property type="entry name" value="L domain-like"/>
    <property type="match status" value="1"/>
</dbReference>
<sequence>MGQAGRQPLGSTSAVFLCLFSALLLTEGSRPGKIACPASCTCTKDNALCENARAIPRTVPPDITSLSFVRSAFTKIPERSFIFSSNLQLLLFTANTFETISSDAFMGLPHLEYLFIENNNIKSLSNTSFRGLKSLIHLSLANNNLQTLPKDIFKGLDSLTNVDLRGNTFKCDCKLKWLIAWISRTNATVEDIYCENPPEYKKRKINSLSPGEFDCIITQFVVFRKLPYQSLSVDTFSFMNDEYVVIAQPFIGKCIFLQWDHVEGTFRNFDNITGINSSFL</sequence>
<evidence type="ECO:0000256" key="1">
    <source>
        <dbReference type="ARBA" id="ARBA00004496"/>
    </source>
</evidence>
<evidence type="ECO:0000256" key="5">
    <source>
        <dbReference type="ARBA" id="ARBA00022614"/>
    </source>
</evidence>
<evidence type="ECO:0000256" key="8">
    <source>
        <dbReference type="ARBA" id="ARBA00023018"/>
    </source>
</evidence>
<dbReference type="OMA" id="WIRRMGN"/>
<dbReference type="PROSITE" id="PS51450">
    <property type="entry name" value="LRR"/>
    <property type="match status" value="1"/>
</dbReference>
<dbReference type="GO" id="GO:0005615">
    <property type="term" value="C:extracellular space"/>
    <property type="evidence" value="ECO:0007669"/>
    <property type="project" value="TreeGrafter"/>
</dbReference>
<evidence type="ECO:0000313" key="14">
    <source>
        <dbReference type="Ensembl" id="ENSPTXP00000022370.1"/>
    </source>
</evidence>
<reference evidence="14" key="1">
    <citation type="submission" date="2025-08" db="UniProtKB">
        <authorList>
            <consortium name="Ensembl"/>
        </authorList>
    </citation>
    <scope>IDENTIFICATION</scope>
</reference>
<dbReference type="GeneTree" id="ENSGT00940000159793"/>
<feature type="chain" id="PRO_5025410409" description="Leucine-rich glioma-inactivated protein 1" evidence="12">
    <location>
        <begin position="29"/>
        <end position="280"/>
    </location>
</feature>
<feature type="domain" description="LRRCT" evidence="13">
    <location>
        <begin position="167"/>
        <end position="216"/>
    </location>
</feature>
<dbReference type="Pfam" id="PF13855">
    <property type="entry name" value="LRR_8"/>
    <property type="match status" value="1"/>
</dbReference>
<keyword evidence="8" id="KW-0770">Synapse</keyword>
<dbReference type="InterPro" id="IPR000483">
    <property type="entry name" value="Cys-rich_flank_reg_C"/>
</dbReference>
<keyword evidence="3" id="KW-0963">Cytoplasm</keyword>
<keyword evidence="4" id="KW-0964">Secreted</keyword>
<dbReference type="InterPro" id="IPR003591">
    <property type="entry name" value="Leu-rich_rpt_typical-subtyp"/>
</dbReference>
<accession>A0A670ZHY6</accession>
<dbReference type="InterPro" id="IPR005492">
    <property type="entry name" value="EPTP"/>
</dbReference>
<dbReference type="SMART" id="SM00369">
    <property type="entry name" value="LRR_TYP"/>
    <property type="match status" value="3"/>
</dbReference>
<evidence type="ECO:0000256" key="6">
    <source>
        <dbReference type="ARBA" id="ARBA00022729"/>
    </source>
</evidence>
<comment type="subcellular location">
    <subcellularLocation>
        <location evidence="1">Cytoplasm</location>
    </subcellularLocation>
    <subcellularLocation>
        <location evidence="2">Secreted</location>
    </subcellularLocation>
    <subcellularLocation>
        <location evidence="10">Synapse</location>
    </subcellularLocation>
</comment>
<dbReference type="SMART" id="SM00082">
    <property type="entry name" value="LRRCT"/>
    <property type="match status" value="1"/>
</dbReference>
<dbReference type="PANTHER" id="PTHR24367">
    <property type="entry name" value="LEUCINE-RICH REPEAT-CONTAINING PROTEIN"/>
    <property type="match status" value="1"/>
</dbReference>
<evidence type="ECO:0000256" key="4">
    <source>
        <dbReference type="ARBA" id="ARBA00022525"/>
    </source>
</evidence>
<dbReference type="PROSITE" id="PS50912">
    <property type="entry name" value="EAR"/>
    <property type="match status" value="1"/>
</dbReference>
<evidence type="ECO:0000256" key="12">
    <source>
        <dbReference type="SAM" id="SignalP"/>
    </source>
</evidence>
<gene>
    <name evidence="14" type="primary">LGI1</name>
</gene>
<dbReference type="Pfam" id="PF03736">
    <property type="entry name" value="EPTP"/>
    <property type="match status" value="1"/>
</dbReference>
<evidence type="ECO:0000256" key="3">
    <source>
        <dbReference type="ARBA" id="ARBA00022490"/>
    </source>
</evidence>
<name>A0A670ZHY6_PSETE</name>
<dbReference type="InterPro" id="IPR032675">
    <property type="entry name" value="LRR_dom_sf"/>
</dbReference>
<dbReference type="GO" id="GO:0005737">
    <property type="term" value="C:cytoplasm"/>
    <property type="evidence" value="ECO:0007669"/>
    <property type="project" value="UniProtKB-SubCell"/>
</dbReference>
<dbReference type="GO" id="GO:0045202">
    <property type="term" value="C:synapse"/>
    <property type="evidence" value="ECO:0007669"/>
    <property type="project" value="UniProtKB-SubCell"/>
</dbReference>
<protein>
    <recommendedName>
        <fullName evidence="11">Leucine-rich glioma-inactivated protein 1</fullName>
    </recommendedName>
</protein>
<dbReference type="FunFam" id="3.80.10.10:FF:000017">
    <property type="entry name" value="leucine-rich repeat LGI family member 3"/>
    <property type="match status" value="1"/>
</dbReference>
<feature type="signal peptide" evidence="12">
    <location>
        <begin position="1"/>
        <end position="28"/>
    </location>
</feature>
<evidence type="ECO:0000313" key="15">
    <source>
        <dbReference type="Proteomes" id="UP000472273"/>
    </source>
</evidence>
<keyword evidence="5" id="KW-0433">Leucine-rich repeat</keyword>
<evidence type="ECO:0000256" key="10">
    <source>
        <dbReference type="ARBA" id="ARBA00034103"/>
    </source>
</evidence>
<evidence type="ECO:0000256" key="7">
    <source>
        <dbReference type="ARBA" id="ARBA00022737"/>
    </source>
</evidence>
<reference evidence="14" key="2">
    <citation type="submission" date="2025-09" db="UniProtKB">
        <authorList>
            <consortium name="Ensembl"/>
        </authorList>
    </citation>
    <scope>IDENTIFICATION</scope>
</reference>
<dbReference type="InterPro" id="IPR009039">
    <property type="entry name" value="EAR"/>
</dbReference>
<keyword evidence="15" id="KW-1185">Reference proteome</keyword>
<evidence type="ECO:0000259" key="13">
    <source>
        <dbReference type="SMART" id="SM00082"/>
    </source>
</evidence>
<dbReference type="InterPro" id="IPR001611">
    <property type="entry name" value="Leu-rich_rpt"/>
</dbReference>